<sequence>MEAQMEENREGNTIGLPTKTEGANGKISNSYEHTFGQISPYSEDDMLGIEPLQLHFPFELNKQMSCALQLTNEMDCYIASHVENTSPVSYNTQPQKGIMPPRSKCNVEITLQPQGQALRDRANEFVVWSTTVNGGLIVEDITINMFIKEADNVVDEVNLDVVFDGGEPQEASKKTSEPQEASKKTSEGRPSLWHTRLGLHDPFGTGTDGDATDGAGGYGSLAGEAIGGDTCDGAMRPRMIDYPSLPTHKPAGRSDVSANARFVGLIPVHISAADWDIVARILHGKLVMSLLELSPLGENQGSNIYGWIWRRQHSCCFLPGGIAIGHLLIVFVPPMAVVVVDVVLQWPSHQLCKCECAHASARDSHRDGCEIAKLRNKTFLQKIIDNGEVQTIDSIDADLTEPLIITSHSDGSGRAACCCGSLREAAACCCGSLCEAAAYCCPYAACWCCGCAVAFCLSHFSHAAAAACCCLSCLMRRLSHKSESEQGMARLSRLTPCGGDHLALRTGSGGRRGLVRAGCLMHAAVRKLLLAAAVYTCYCLLLLRSSRGDSSPLLHFSTPPLQTLGPQPAAFFLLASVHCVPSFCPRTQQPARRQRRVEMAESTRLSGDAVGEPETQRWPAWFAVDLRTARVLRYHHDEVVLSSRPARVHLVDDRGYTADVRTGGGIVLVPGATIVFPCHVAYIEGEAPDGGGASGAGEGGNAAGGGLNSGDTCELAPNSPRLPPLLPHTPSTPSLTDARGGDGGDRRGEDAEVRRQGRAPASPSEGDWIVVHKQAREIALRTPRAQASAAGSAVGDGSGGFAGEIRGEEVGGLHLHRDRGSCPGHEGIGAQIPARGSWPSLLQGRHGSDHDLRGPGGIATTGGASNRFWRLASEDSGNDSDEDVATSDMSLIKIRHKATRVWDLTRFPGYLTDVEIEEEKFNDEEIDNRGMVFCEVENVHKDIRDIEIPENIMLEEVIDEVQRKGAEHETGEERRGRSIMDHRNWGKVGKLGLAVPRPKKDTAAASRGVNYEEEEIYWEEEETMAGMQDNWRPRLGRGGNLGARGNFYGKSGSFGRGFNSGSGGEGASIGNGMAKMMTTTSQIDSIQQMGMQGGHVHMAGGFPMMSNNNFPQMRPSHNTEECTVLKQVKLVAKYVGYGARGLGCLLVQDTKYIVAAEHTNPMDLVTIHSGQLNETTIAYGFSKMFDWGWTWRAKFQSPTTFLMRFPNKAKLVELKNFGKFTLLGTGAMVEVDFWSPNDKVKGKLHSVWIKMWGVPDTLRHYLGVCEIGSALGPGVEVDVEHIHSKKEIRVKVGVRDLHKIPAGTEITTKNLLLHDIGFDFDSVAEHRWNKFDEGNKRKIFDYLDLENFEAQRENDVQKKSKQTKTGKQNVSLGSLGLKQYEQMVLRTSDTWGEDSLMVRLQKAEELAARQTAQLMLEEKKRKEMEIIRKTLEKEVRRQHELLQIDLKANEEVRGSQSGEKNIEMGEEEEAFDDEMAAEHKQKIAEGVGVNLGNKLDVDIAIIDTWEHTLEDLLDQGENDEDKEEEENWDLLRGLFSSKKGKNKGKPTRGSGVKTVSVVDFLGLQETVRQQFSRNDLQQIYADRDFHWHFTPARGEFGDLLLGVNDTTLEVISQDEGDYHIKMTV</sequence>
<dbReference type="InterPro" id="IPR000535">
    <property type="entry name" value="MSP_dom"/>
</dbReference>
<feature type="region of interest" description="Disordered" evidence="2">
    <location>
        <begin position="1"/>
        <end position="31"/>
    </location>
</feature>
<evidence type="ECO:0000259" key="3">
    <source>
        <dbReference type="PROSITE" id="PS50202"/>
    </source>
</evidence>
<feature type="domain" description="MSP" evidence="3">
    <location>
        <begin position="46"/>
        <end position="164"/>
    </location>
</feature>
<dbReference type="SMR" id="A0A3B6RNY2"/>
<dbReference type="PANTHER" id="PTHR33170">
    <property type="entry name" value="DUF4283 DOMAIN-CONTAINING PROTEIN-RELATED"/>
    <property type="match status" value="1"/>
</dbReference>
<feature type="region of interest" description="Disordered" evidence="2">
    <location>
        <begin position="590"/>
        <end position="611"/>
    </location>
</feature>
<dbReference type="Proteomes" id="UP000019116">
    <property type="component" value="Chromosome 7A"/>
</dbReference>
<dbReference type="Gramene" id="TraesCS7A02G540900.2">
    <property type="protein sequence ID" value="TraesCS7A02G540900.2"/>
    <property type="gene ID" value="TraesCS7A02G540900"/>
</dbReference>
<evidence type="ECO:0000313" key="4">
    <source>
        <dbReference type="EnsemblPlants" id="TraesCS7A02G540900.2"/>
    </source>
</evidence>
<dbReference type="CDD" id="cd22249">
    <property type="entry name" value="UDM1_RNF168_RNF169-like"/>
    <property type="match status" value="1"/>
</dbReference>
<dbReference type="PROSITE" id="PS50202">
    <property type="entry name" value="MSP"/>
    <property type="match status" value="1"/>
</dbReference>
<dbReference type="PANTHER" id="PTHR33170:SF34">
    <property type="entry name" value="OS05G0102200 PROTEIN"/>
    <property type="match status" value="1"/>
</dbReference>
<keyword evidence="5" id="KW-1185">Reference proteome</keyword>
<protein>
    <recommendedName>
        <fullName evidence="3">MSP domain-containing protein</fullName>
    </recommendedName>
</protein>
<dbReference type="OrthoDB" id="671874at2759"/>
<evidence type="ECO:0000256" key="2">
    <source>
        <dbReference type="SAM" id="MobiDB-lite"/>
    </source>
</evidence>
<reference evidence="4" key="2">
    <citation type="submission" date="2018-10" db="UniProtKB">
        <authorList>
            <consortium name="EnsemblPlants"/>
        </authorList>
    </citation>
    <scope>IDENTIFICATION</scope>
</reference>
<dbReference type="Pfam" id="PF00635">
    <property type="entry name" value="Motile_Sperm"/>
    <property type="match status" value="1"/>
</dbReference>
<accession>A0A3B6RNY2</accession>
<feature type="compositionally biased region" description="Low complexity" evidence="2">
    <location>
        <begin position="728"/>
        <end position="738"/>
    </location>
</feature>
<feature type="compositionally biased region" description="Basic and acidic residues" evidence="2">
    <location>
        <begin position="1"/>
        <end position="10"/>
    </location>
</feature>
<feature type="region of interest" description="Disordered" evidence="2">
    <location>
        <begin position="166"/>
        <end position="216"/>
    </location>
</feature>
<dbReference type="SUPFAM" id="SSF49354">
    <property type="entry name" value="PapD-like"/>
    <property type="match status" value="1"/>
</dbReference>
<evidence type="ECO:0000313" key="5">
    <source>
        <dbReference type="Proteomes" id="UP000019116"/>
    </source>
</evidence>
<dbReference type="STRING" id="4565.A0A3B6RNY2"/>
<feature type="coiled-coil region" evidence="1">
    <location>
        <begin position="1400"/>
        <end position="1434"/>
    </location>
</feature>
<dbReference type="InterPro" id="IPR013783">
    <property type="entry name" value="Ig-like_fold"/>
</dbReference>
<feature type="compositionally biased region" description="Gly residues" evidence="2">
    <location>
        <begin position="692"/>
        <end position="708"/>
    </location>
</feature>
<dbReference type="InterPro" id="IPR008962">
    <property type="entry name" value="PapD-like_sf"/>
</dbReference>
<evidence type="ECO:0000256" key="1">
    <source>
        <dbReference type="SAM" id="Coils"/>
    </source>
</evidence>
<dbReference type="Gene3D" id="2.60.40.10">
    <property type="entry name" value="Immunoglobulins"/>
    <property type="match status" value="1"/>
</dbReference>
<feature type="compositionally biased region" description="Low complexity" evidence="2">
    <location>
        <begin position="204"/>
        <end position="213"/>
    </location>
</feature>
<proteinExistence type="predicted"/>
<keyword evidence="1" id="KW-0175">Coiled coil</keyword>
<name>A0A3B6RNY2_WHEAT</name>
<reference evidence="4" key="1">
    <citation type="submission" date="2018-08" db="EMBL/GenBank/DDBJ databases">
        <authorList>
            <person name="Rossello M."/>
        </authorList>
    </citation>
    <scope>NUCLEOTIDE SEQUENCE [LARGE SCALE GENOMIC DNA]</scope>
    <source>
        <strain evidence="4">cv. Chinese Spring</strain>
    </source>
</reference>
<dbReference type="Gramene" id="TraesCS7A03G1316300.2">
    <property type="protein sequence ID" value="TraesCS7A03G1316300.2.CDS"/>
    <property type="gene ID" value="TraesCS7A03G1316300"/>
</dbReference>
<feature type="region of interest" description="Disordered" evidence="2">
    <location>
        <begin position="692"/>
        <end position="767"/>
    </location>
</feature>
<feature type="compositionally biased region" description="Basic and acidic residues" evidence="2">
    <location>
        <begin position="170"/>
        <end position="187"/>
    </location>
</feature>
<dbReference type="EnsemblPlants" id="TraesCS7A02G540900.2">
    <property type="protein sequence ID" value="TraesCS7A02G540900.2"/>
    <property type="gene ID" value="TraesCS7A02G540900"/>
</dbReference>
<feature type="compositionally biased region" description="Basic and acidic residues" evidence="2">
    <location>
        <begin position="739"/>
        <end position="755"/>
    </location>
</feature>
<organism evidence="4">
    <name type="scientific">Triticum aestivum</name>
    <name type="common">Wheat</name>
    <dbReference type="NCBI Taxonomy" id="4565"/>
    <lineage>
        <taxon>Eukaryota</taxon>
        <taxon>Viridiplantae</taxon>
        <taxon>Streptophyta</taxon>
        <taxon>Embryophyta</taxon>
        <taxon>Tracheophyta</taxon>
        <taxon>Spermatophyta</taxon>
        <taxon>Magnoliopsida</taxon>
        <taxon>Liliopsida</taxon>
        <taxon>Poales</taxon>
        <taxon>Poaceae</taxon>
        <taxon>BOP clade</taxon>
        <taxon>Pooideae</taxon>
        <taxon>Triticodae</taxon>
        <taxon>Triticeae</taxon>
        <taxon>Triticinae</taxon>
        <taxon>Triticum</taxon>
    </lineage>
</organism>